<protein>
    <submittedName>
        <fullName evidence="2">Uncharacterized protein</fullName>
    </submittedName>
</protein>
<dbReference type="AlphaFoldDB" id="A0A5N8WQM0"/>
<sequence length="168" mass="18013">MGSATAAYEGEIAGGGPGRGRYRDVIGSLRYTAARPDTKNMKKALLPAFNGLVGQWTEGSTDRRAARARRRWRSTGCCPAGSTSSTPPRFTDQCGRCDAHLFDRREDGRTDRTGVLLDRRHRLATGTLGGGAAPDIERARPPHAPQTTPWAVIASATRRKPAALAPST</sequence>
<keyword evidence="3" id="KW-1185">Reference proteome</keyword>
<evidence type="ECO:0000313" key="3">
    <source>
        <dbReference type="Proteomes" id="UP000373149"/>
    </source>
</evidence>
<reference evidence="2 3" key="1">
    <citation type="submission" date="2019-09" db="EMBL/GenBank/DDBJ databases">
        <authorList>
            <person name="Duangmal K."/>
            <person name="Teo W.F.A."/>
            <person name="Lipun K."/>
        </authorList>
    </citation>
    <scope>NUCLEOTIDE SEQUENCE [LARGE SCALE GENOMIC DNA]</scope>
    <source>
        <strain evidence="2 3">K1PN6</strain>
    </source>
</reference>
<gene>
    <name evidence="2" type="ORF">FPZ41_09710</name>
</gene>
<dbReference type="EMBL" id="VMNX01000023">
    <property type="protein sequence ID" value="MPY48828.1"/>
    <property type="molecule type" value="Genomic_DNA"/>
</dbReference>
<accession>A0A5N8WQM0</accession>
<evidence type="ECO:0000313" key="2">
    <source>
        <dbReference type="EMBL" id="MPY48828.1"/>
    </source>
</evidence>
<organism evidence="2 3">
    <name type="scientific">Streptomyces acidicola</name>
    <dbReference type="NCBI Taxonomy" id="2596892"/>
    <lineage>
        <taxon>Bacteria</taxon>
        <taxon>Bacillati</taxon>
        <taxon>Actinomycetota</taxon>
        <taxon>Actinomycetes</taxon>
        <taxon>Kitasatosporales</taxon>
        <taxon>Streptomycetaceae</taxon>
        <taxon>Streptomyces</taxon>
    </lineage>
</organism>
<feature type="region of interest" description="Disordered" evidence="1">
    <location>
        <begin position="126"/>
        <end position="148"/>
    </location>
</feature>
<evidence type="ECO:0000256" key="1">
    <source>
        <dbReference type="SAM" id="MobiDB-lite"/>
    </source>
</evidence>
<proteinExistence type="predicted"/>
<name>A0A5N8WQM0_9ACTN</name>
<dbReference type="Proteomes" id="UP000373149">
    <property type="component" value="Unassembled WGS sequence"/>
</dbReference>
<comment type="caution">
    <text evidence="2">The sequence shown here is derived from an EMBL/GenBank/DDBJ whole genome shotgun (WGS) entry which is preliminary data.</text>
</comment>